<dbReference type="RefSeq" id="WP_207162147.1">
    <property type="nucleotide sequence ID" value="NZ_CP071382.1"/>
</dbReference>
<dbReference type="Proteomes" id="UP000663651">
    <property type="component" value="Chromosome"/>
</dbReference>
<sequence>MIVSQITDEVTVLDTGSPTPPEDLMACCKTTIAATRVQPDE</sequence>
<reference evidence="1 2" key="1">
    <citation type="submission" date="2021-03" db="EMBL/GenBank/DDBJ databases">
        <title>Geobacter metallireducens gen. nov. sp. nov., a microorganism capable of coupling the complete oxidation of organic compounds to the reduction of iron and other metals.</title>
        <authorList>
            <person name="Li Y."/>
        </authorList>
    </citation>
    <scope>NUCLEOTIDE SEQUENCE [LARGE SCALE GENOMIC DNA]</scope>
    <source>
        <strain evidence="1 2">Jerry-YX</strain>
    </source>
</reference>
<keyword evidence="2" id="KW-1185">Reference proteome</keyword>
<accession>A0ABX7PZZ0</accession>
<evidence type="ECO:0000313" key="1">
    <source>
        <dbReference type="EMBL" id="QSV44465.1"/>
    </source>
</evidence>
<name>A0ABX7PZZ0_9BACT</name>
<organism evidence="1 2">
    <name type="scientific">Geobacter benzoatilyticus</name>
    <dbReference type="NCBI Taxonomy" id="2815309"/>
    <lineage>
        <taxon>Bacteria</taxon>
        <taxon>Pseudomonadati</taxon>
        <taxon>Thermodesulfobacteriota</taxon>
        <taxon>Desulfuromonadia</taxon>
        <taxon>Geobacterales</taxon>
        <taxon>Geobacteraceae</taxon>
        <taxon>Geobacter</taxon>
    </lineage>
</organism>
<gene>
    <name evidence="1" type="ORF">JZM60_09790</name>
</gene>
<dbReference type="EMBL" id="CP071382">
    <property type="protein sequence ID" value="QSV44465.1"/>
    <property type="molecule type" value="Genomic_DNA"/>
</dbReference>
<evidence type="ECO:0000313" key="2">
    <source>
        <dbReference type="Proteomes" id="UP000663651"/>
    </source>
</evidence>
<proteinExistence type="predicted"/>
<protein>
    <submittedName>
        <fullName evidence="1">Geopeptide</fullName>
    </submittedName>
</protein>